<dbReference type="PANTHER" id="PTHR33112:SF16">
    <property type="entry name" value="HETEROKARYON INCOMPATIBILITY DOMAIN-CONTAINING PROTEIN"/>
    <property type="match status" value="1"/>
</dbReference>
<dbReference type="Pfam" id="PF06985">
    <property type="entry name" value="HET"/>
    <property type="match status" value="1"/>
</dbReference>
<dbReference type="InterPro" id="IPR010730">
    <property type="entry name" value="HET"/>
</dbReference>
<dbReference type="EMBL" id="MU854408">
    <property type="protein sequence ID" value="KAK4039160.1"/>
    <property type="molecule type" value="Genomic_DNA"/>
</dbReference>
<name>A0AAN6PIG2_9PEZI</name>
<dbReference type="PANTHER" id="PTHR33112">
    <property type="entry name" value="DOMAIN PROTEIN, PUTATIVE-RELATED"/>
    <property type="match status" value="1"/>
</dbReference>
<sequence length="750" mass="82307">MATFEQPVSAFSQGDPRSLFRVRSSGLCAVCYNLDPYQAPPDLHWNQDRDKAAWAQYEYKLAPGTPVAKIEISDAAELRASAERGCVFCSMVATALGGAVPGWEKEESYLYLFLAPGLPLVVRLHFGRMSSRAAGPEDMLALGVVVPEGKKVSWVVETQRPSDDESRQTQEFEIYRRSVDREKTTVGDLIQGELIRHLGTASPSARHSGSIQCFRFMQSHIQACVLGHPECSPNGHHPVLPDRVLWVNAPQTQSGIRLVETQGTNLRAPYLALSYCWGPVSPSTFLTDASNLAERKAGIAHHNLPPLFQDVVHIARTLGIYYVWIDRLCIVQGSRTDFAQQAPKMGAIYGNAGLTIAAASANSENDHILVERDPKWATYELSLGAGGMGKLHCQVRRRPQPLGKEEQGGDYGRISTRAWCWQERMLSSRAIFFTQASLKFECRTHSVWEGFDNTNNTNNTGSGGGVPAVVGPSWSAQLDRVTHHTWMGLVEEYTARAITRASDRLPAIEAVMRRVAAAQHGWTPLWGMWGGAGAPVESLAWMAESRPRGRGRGAGEEEGYQCRLQGPGFYAPSWSWASLEGPISYLGAKFGAEPYDPYVAAMEVRKWDTTEGVITVEGRVSTFEVRCEVPAEGLSDDAEPGKESVFYDYALGATGLHIKADVPLKPWTRVVDGKTITSAVRVPHGEPWPDKPWTGNCLCLVLFRQKLRFEALVLGQSARVPGAWERIGMVGGINPDGFLANSEAAVVEIA</sequence>
<accession>A0AAN6PIG2</accession>
<keyword evidence="3" id="KW-1185">Reference proteome</keyword>
<protein>
    <submittedName>
        <fullName evidence="2">Heterokaryon incompatibility protein-domain-containing protein</fullName>
    </submittedName>
</protein>
<gene>
    <name evidence="2" type="ORF">C8A01DRAFT_47299</name>
</gene>
<comment type="caution">
    <text evidence="2">The sequence shown here is derived from an EMBL/GenBank/DDBJ whole genome shotgun (WGS) entry which is preliminary data.</text>
</comment>
<proteinExistence type="predicted"/>
<dbReference type="Proteomes" id="UP001303115">
    <property type="component" value="Unassembled WGS sequence"/>
</dbReference>
<evidence type="ECO:0000259" key="1">
    <source>
        <dbReference type="Pfam" id="PF06985"/>
    </source>
</evidence>
<reference evidence="3" key="1">
    <citation type="journal article" date="2023" name="Mol. Phylogenet. Evol.">
        <title>Genome-scale phylogeny and comparative genomics of the fungal order Sordariales.</title>
        <authorList>
            <person name="Hensen N."/>
            <person name="Bonometti L."/>
            <person name="Westerberg I."/>
            <person name="Brannstrom I.O."/>
            <person name="Guillou S."/>
            <person name="Cros-Aarteil S."/>
            <person name="Calhoun S."/>
            <person name="Haridas S."/>
            <person name="Kuo A."/>
            <person name="Mondo S."/>
            <person name="Pangilinan J."/>
            <person name="Riley R."/>
            <person name="LaButti K."/>
            <person name="Andreopoulos B."/>
            <person name="Lipzen A."/>
            <person name="Chen C."/>
            <person name="Yan M."/>
            <person name="Daum C."/>
            <person name="Ng V."/>
            <person name="Clum A."/>
            <person name="Steindorff A."/>
            <person name="Ohm R.A."/>
            <person name="Martin F."/>
            <person name="Silar P."/>
            <person name="Natvig D.O."/>
            <person name="Lalanne C."/>
            <person name="Gautier V."/>
            <person name="Ament-Velasquez S.L."/>
            <person name="Kruys A."/>
            <person name="Hutchinson M.I."/>
            <person name="Powell A.J."/>
            <person name="Barry K."/>
            <person name="Miller A.N."/>
            <person name="Grigoriev I.V."/>
            <person name="Debuchy R."/>
            <person name="Gladieux P."/>
            <person name="Hiltunen Thoren M."/>
            <person name="Johannesson H."/>
        </authorList>
    </citation>
    <scope>NUCLEOTIDE SEQUENCE [LARGE SCALE GENOMIC DNA]</scope>
    <source>
        <strain evidence="3">CBS 284.82</strain>
    </source>
</reference>
<evidence type="ECO:0000313" key="2">
    <source>
        <dbReference type="EMBL" id="KAK4039160.1"/>
    </source>
</evidence>
<organism evidence="2 3">
    <name type="scientific">Parachaetomium inaequale</name>
    <dbReference type="NCBI Taxonomy" id="2588326"/>
    <lineage>
        <taxon>Eukaryota</taxon>
        <taxon>Fungi</taxon>
        <taxon>Dikarya</taxon>
        <taxon>Ascomycota</taxon>
        <taxon>Pezizomycotina</taxon>
        <taxon>Sordariomycetes</taxon>
        <taxon>Sordariomycetidae</taxon>
        <taxon>Sordariales</taxon>
        <taxon>Chaetomiaceae</taxon>
        <taxon>Parachaetomium</taxon>
    </lineage>
</organism>
<evidence type="ECO:0000313" key="3">
    <source>
        <dbReference type="Proteomes" id="UP001303115"/>
    </source>
</evidence>
<dbReference type="AlphaFoldDB" id="A0AAN6PIG2"/>
<feature type="domain" description="Heterokaryon incompatibility" evidence="1">
    <location>
        <begin position="270"/>
        <end position="423"/>
    </location>
</feature>